<dbReference type="OrthoDB" id="10266568at2759"/>
<dbReference type="Gene3D" id="6.10.140.1230">
    <property type="match status" value="1"/>
</dbReference>
<dbReference type="Pfam" id="PF03357">
    <property type="entry name" value="Snf7"/>
    <property type="match status" value="1"/>
</dbReference>
<dbReference type="PANTHER" id="PTHR10476">
    <property type="entry name" value="CHARGED MULTIVESICULAR BODY PROTEIN"/>
    <property type="match status" value="1"/>
</dbReference>
<dbReference type="GO" id="GO:0007034">
    <property type="term" value="P:vacuolar transport"/>
    <property type="evidence" value="ECO:0007669"/>
    <property type="project" value="InterPro"/>
</dbReference>
<dbReference type="AlphaFoldDB" id="A0A4Z1SLW8"/>
<protein>
    <submittedName>
        <fullName evidence="1">Vacuolar protein sorting 46</fullName>
    </submittedName>
</protein>
<evidence type="ECO:0000313" key="2">
    <source>
        <dbReference type="Proteomes" id="UP000315496"/>
    </source>
</evidence>
<proteinExistence type="predicted"/>
<dbReference type="VEuPathDB" id="GiardiaDB:GMRT_10469"/>
<dbReference type="InterPro" id="IPR005024">
    <property type="entry name" value="Snf7_fam"/>
</dbReference>
<dbReference type="EMBL" id="VDLU01000005">
    <property type="protein sequence ID" value="TNJ26540.1"/>
    <property type="molecule type" value="Genomic_DNA"/>
</dbReference>
<name>A0A4Z1SLW8_GIAMU</name>
<keyword evidence="2" id="KW-1185">Reference proteome</keyword>
<comment type="caution">
    <text evidence="1">The sequence shown here is derived from an EMBL/GenBank/DDBJ whole genome shotgun (WGS) entry which is preliminary data.</text>
</comment>
<sequence>MPKKQDLSDQVFDLKFAAKQMEMQGKKLMSETEGIRKEIKKLIESNNRELATIRANILSAKKQQALKMYKLSGNLEVTATRLEISDAIAANASELKRLNKSLKSAVQAMDPRALQQILQEFSKYDEQLAQNAGAMDLMMESNISGEMSPETADRILAEVAAEHNLELGDSFADIANINISLPQKKEIHTQ</sequence>
<accession>A0A4Z1SLW8</accession>
<reference evidence="1 2" key="1">
    <citation type="submission" date="2019-05" db="EMBL/GenBank/DDBJ databases">
        <title>The compact genome of Giardia muris reveals important steps in the evolution of intestinal protozoan parasites.</title>
        <authorList>
            <person name="Xu F."/>
            <person name="Jimenez-Gonzalez A."/>
            <person name="Einarsson E."/>
            <person name="Astvaldsson A."/>
            <person name="Peirasmaki D."/>
            <person name="Eckmann L."/>
            <person name="Andersson J.O."/>
            <person name="Svard S.G."/>
            <person name="Jerlstrom-Hultqvist J."/>
        </authorList>
    </citation>
    <scope>NUCLEOTIDE SEQUENCE [LARGE SCALE GENOMIC DNA]</scope>
    <source>
        <strain evidence="1 2">Roberts-Thomson</strain>
    </source>
</reference>
<gene>
    <name evidence="1" type="ORF">GMRT_10469</name>
</gene>
<organism evidence="1 2">
    <name type="scientific">Giardia muris</name>
    <dbReference type="NCBI Taxonomy" id="5742"/>
    <lineage>
        <taxon>Eukaryota</taxon>
        <taxon>Metamonada</taxon>
        <taxon>Diplomonadida</taxon>
        <taxon>Hexamitidae</taxon>
        <taxon>Giardiinae</taxon>
        <taxon>Giardia</taxon>
    </lineage>
</organism>
<evidence type="ECO:0000313" key="1">
    <source>
        <dbReference type="EMBL" id="TNJ26540.1"/>
    </source>
</evidence>
<dbReference type="Proteomes" id="UP000315496">
    <property type="component" value="Chromosome 5"/>
</dbReference>